<evidence type="ECO:0000313" key="2">
    <source>
        <dbReference type="Proteomes" id="UP001485043"/>
    </source>
</evidence>
<reference evidence="1 2" key="1">
    <citation type="journal article" date="2024" name="Nat. Commun.">
        <title>Phylogenomics reveals the evolutionary origins of lichenization in chlorophyte algae.</title>
        <authorList>
            <person name="Puginier C."/>
            <person name="Libourel C."/>
            <person name="Otte J."/>
            <person name="Skaloud P."/>
            <person name="Haon M."/>
            <person name="Grisel S."/>
            <person name="Petersen M."/>
            <person name="Berrin J.G."/>
            <person name="Delaux P.M."/>
            <person name="Dal Grande F."/>
            <person name="Keller J."/>
        </authorList>
    </citation>
    <scope>NUCLEOTIDE SEQUENCE [LARGE SCALE GENOMIC DNA]</scope>
    <source>
        <strain evidence="1 2">SAG 2523</strain>
    </source>
</reference>
<accession>A0AAW1T520</accession>
<gene>
    <name evidence="1" type="ORF">WJX84_001492</name>
</gene>
<dbReference type="Proteomes" id="UP001485043">
    <property type="component" value="Unassembled WGS sequence"/>
</dbReference>
<organism evidence="1 2">
    <name type="scientific">Apatococcus fuscideae</name>
    <dbReference type="NCBI Taxonomy" id="2026836"/>
    <lineage>
        <taxon>Eukaryota</taxon>
        <taxon>Viridiplantae</taxon>
        <taxon>Chlorophyta</taxon>
        <taxon>core chlorophytes</taxon>
        <taxon>Trebouxiophyceae</taxon>
        <taxon>Chlorellales</taxon>
        <taxon>Chlorellaceae</taxon>
        <taxon>Apatococcus</taxon>
    </lineage>
</organism>
<dbReference type="AlphaFoldDB" id="A0AAW1T520"/>
<proteinExistence type="predicted"/>
<comment type="caution">
    <text evidence="1">The sequence shown here is derived from an EMBL/GenBank/DDBJ whole genome shotgun (WGS) entry which is preliminary data.</text>
</comment>
<name>A0AAW1T520_9CHLO</name>
<dbReference type="EMBL" id="JALJOV010000330">
    <property type="protein sequence ID" value="KAK9864625.1"/>
    <property type="molecule type" value="Genomic_DNA"/>
</dbReference>
<feature type="non-terminal residue" evidence="1">
    <location>
        <position position="1"/>
    </location>
</feature>
<keyword evidence="2" id="KW-1185">Reference proteome</keyword>
<protein>
    <submittedName>
        <fullName evidence="1">Uncharacterized protein</fullName>
    </submittedName>
</protein>
<evidence type="ECO:0000313" key="1">
    <source>
        <dbReference type="EMBL" id="KAK9864625.1"/>
    </source>
</evidence>
<sequence>GSLNGWKQAPQEPLECLSMTRSTSFSLFSHSGSVSSATSLEAHFLHGSSPTDAGDYQLFGAGRSVQAHPLTLLRGLPAMHAMGVHV</sequence>